<evidence type="ECO:0000256" key="7">
    <source>
        <dbReference type="SAM" id="Phobius"/>
    </source>
</evidence>
<evidence type="ECO:0000313" key="8">
    <source>
        <dbReference type="EMBL" id="QEM83961.1"/>
    </source>
</evidence>
<reference evidence="8" key="1">
    <citation type="submission" date="2021-02" db="EMBL/GenBank/DDBJ databases">
        <title>Strain Y2R2, a novel species of the genus Halomonas.</title>
        <authorList>
            <person name="Huang H."/>
        </authorList>
    </citation>
    <scope>NUCLEOTIDE SEQUENCE</scope>
    <source>
        <strain evidence="8">Y2R2</strain>
    </source>
</reference>
<protein>
    <submittedName>
        <fullName evidence="8">Sulfate exporter family transporter</fullName>
    </submittedName>
</protein>
<keyword evidence="6 7" id="KW-0472">Membrane</keyword>
<feature type="transmembrane region" description="Helical" evidence="7">
    <location>
        <begin position="169"/>
        <end position="189"/>
    </location>
</feature>
<accession>A0A5C1NMN4</accession>
<keyword evidence="4 7" id="KW-0812">Transmembrane</keyword>
<feature type="transmembrane region" description="Helical" evidence="7">
    <location>
        <begin position="234"/>
        <end position="251"/>
    </location>
</feature>
<feature type="transmembrane region" description="Helical" evidence="7">
    <location>
        <begin position="51"/>
        <end position="66"/>
    </location>
</feature>
<organism evidence="8 9">
    <name type="scientific">Halomonas binhaiensis</name>
    <dbReference type="NCBI Taxonomy" id="2562282"/>
    <lineage>
        <taxon>Bacteria</taxon>
        <taxon>Pseudomonadati</taxon>
        <taxon>Pseudomonadota</taxon>
        <taxon>Gammaproteobacteria</taxon>
        <taxon>Oceanospirillales</taxon>
        <taxon>Halomonadaceae</taxon>
        <taxon>Halomonas</taxon>
    </lineage>
</organism>
<proteinExistence type="inferred from homology"/>
<evidence type="ECO:0000256" key="6">
    <source>
        <dbReference type="ARBA" id="ARBA00023136"/>
    </source>
</evidence>
<keyword evidence="9" id="KW-1185">Reference proteome</keyword>
<evidence type="ECO:0000256" key="3">
    <source>
        <dbReference type="ARBA" id="ARBA00022475"/>
    </source>
</evidence>
<evidence type="ECO:0000256" key="1">
    <source>
        <dbReference type="ARBA" id="ARBA00004651"/>
    </source>
</evidence>
<name>A0A5C1NMN4_9GAMM</name>
<evidence type="ECO:0000313" key="9">
    <source>
        <dbReference type="Proteomes" id="UP000324285"/>
    </source>
</evidence>
<evidence type="ECO:0000256" key="5">
    <source>
        <dbReference type="ARBA" id="ARBA00022989"/>
    </source>
</evidence>
<keyword evidence="3" id="KW-1003">Cell membrane</keyword>
<comment type="similarity">
    <text evidence="2">Belongs to the UPF0324 family.</text>
</comment>
<dbReference type="EMBL" id="CP038437">
    <property type="protein sequence ID" value="QEM83961.1"/>
    <property type="molecule type" value="Genomic_DNA"/>
</dbReference>
<feature type="transmembrane region" description="Helical" evidence="7">
    <location>
        <begin position="272"/>
        <end position="294"/>
    </location>
</feature>
<dbReference type="PANTHER" id="PTHR30106">
    <property type="entry name" value="INNER MEMBRANE PROTEIN YEIH-RELATED"/>
    <property type="match status" value="1"/>
</dbReference>
<dbReference type="AlphaFoldDB" id="A0A5C1NMN4"/>
<dbReference type="Proteomes" id="UP000324285">
    <property type="component" value="Chromosome"/>
</dbReference>
<gene>
    <name evidence="8" type="ORF">E4T21_06455</name>
</gene>
<dbReference type="InterPro" id="IPR018383">
    <property type="entry name" value="UPF0324_pro"/>
</dbReference>
<dbReference type="Pfam" id="PF03601">
    <property type="entry name" value="Cons_hypoth698"/>
    <property type="match status" value="1"/>
</dbReference>
<evidence type="ECO:0000256" key="4">
    <source>
        <dbReference type="ARBA" id="ARBA00022692"/>
    </source>
</evidence>
<dbReference type="GO" id="GO:0005886">
    <property type="term" value="C:plasma membrane"/>
    <property type="evidence" value="ECO:0007669"/>
    <property type="project" value="UniProtKB-SubCell"/>
</dbReference>
<dbReference type="PANTHER" id="PTHR30106:SF2">
    <property type="entry name" value="UPF0324 INNER MEMBRANE PROTEIN YEIH"/>
    <property type="match status" value="1"/>
</dbReference>
<keyword evidence="5 7" id="KW-1133">Transmembrane helix</keyword>
<comment type="subcellular location">
    <subcellularLocation>
        <location evidence="1">Cell membrane</location>
        <topology evidence="1">Multi-pass membrane protein</topology>
    </subcellularLocation>
</comment>
<feature type="transmembrane region" description="Helical" evidence="7">
    <location>
        <begin position="28"/>
        <end position="45"/>
    </location>
</feature>
<feature type="transmembrane region" description="Helical" evidence="7">
    <location>
        <begin position="137"/>
        <end position="157"/>
    </location>
</feature>
<dbReference type="OrthoDB" id="9805703at2"/>
<dbReference type="KEGG" id="hbh:E4T21_06455"/>
<evidence type="ECO:0000256" key="2">
    <source>
        <dbReference type="ARBA" id="ARBA00007977"/>
    </source>
</evidence>
<feature type="transmembrane region" description="Helical" evidence="7">
    <location>
        <begin position="103"/>
        <end position="125"/>
    </location>
</feature>
<feature type="transmembrane region" description="Helical" evidence="7">
    <location>
        <begin position="330"/>
        <end position="351"/>
    </location>
</feature>
<sequence length="354" mass="37363">MPHSPTSTATNTPSSAWQRRLDPLRQKLPGVMICITIALATTFIADHYGGPTLLYALLFGMTLHFLTEQGPCLAGVEFAARTILRIGVALLGVRITLEQVAQLGIGPVVTVVAGVMLTIVAGAVLARLMGLSRDLGLLTGGAVAICGASAALALSAAMPRDEHSERNTILTVVGVTTLSTVAMVLYPLLVGALKLSHVDAGIFLGGTIHDVAQVVGAGYIISDQTGDVSTFVKLLRVAMLVPAVMVFMLLFRRARGSEENSEGRGKVPMFPLFLMAFVVLVLINSLGVIPQAMVDGMTDLSRWCLVTAIAALGIKTSFQKLAVVGWKPVILMVAETLFLLAVVLVCLYTGIADW</sequence>